<evidence type="ECO:0000256" key="8">
    <source>
        <dbReference type="ARBA" id="ARBA00022840"/>
    </source>
</evidence>
<dbReference type="CDD" id="cd01672">
    <property type="entry name" value="TMPK"/>
    <property type="match status" value="1"/>
</dbReference>
<comment type="catalytic activity">
    <reaction evidence="10 12">
        <text>dTMP + ATP = dTDP + ADP</text>
        <dbReference type="Rhea" id="RHEA:13517"/>
        <dbReference type="ChEBI" id="CHEBI:30616"/>
        <dbReference type="ChEBI" id="CHEBI:58369"/>
        <dbReference type="ChEBI" id="CHEBI:63528"/>
        <dbReference type="ChEBI" id="CHEBI:456216"/>
        <dbReference type="EC" id="2.7.4.9"/>
    </reaction>
</comment>
<protein>
    <recommendedName>
        <fullName evidence="3 12">Thymidylate kinase</fullName>
        <ecNumber evidence="2 12">2.7.4.9</ecNumber>
    </recommendedName>
    <alternativeName>
        <fullName evidence="9 12">dTMP kinase</fullName>
    </alternativeName>
</protein>
<evidence type="ECO:0000256" key="3">
    <source>
        <dbReference type="ARBA" id="ARBA00017144"/>
    </source>
</evidence>
<evidence type="ECO:0000256" key="4">
    <source>
        <dbReference type="ARBA" id="ARBA00022679"/>
    </source>
</evidence>
<dbReference type="Gene3D" id="3.40.50.300">
    <property type="entry name" value="P-loop containing nucleotide triphosphate hydrolases"/>
    <property type="match status" value="1"/>
</dbReference>
<dbReference type="PANTHER" id="PTHR10344:SF4">
    <property type="entry name" value="UMP-CMP KINASE 2, MITOCHONDRIAL"/>
    <property type="match status" value="1"/>
</dbReference>
<dbReference type="GO" id="GO:0006233">
    <property type="term" value="P:dTDP biosynthetic process"/>
    <property type="evidence" value="ECO:0007669"/>
    <property type="project" value="InterPro"/>
</dbReference>
<evidence type="ECO:0000256" key="12">
    <source>
        <dbReference type="HAMAP-Rule" id="MF_00165"/>
    </source>
</evidence>
<dbReference type="InterPro" id="IPR018094">
    <property type="entry name" value="Thymidylate_kinase"/>
</dbReference>
<keyword evidence="4 12" id="KW-0808">Transferase</keyword>
<evidence type="ECO:0000256" key="2">
    <source>
        <dbReference type="ARBA" id="ARBA00012980"/>
    </source>
</evidence>
<evidence type="ECO:0000313" key="14">
    <source>
        <dbReference type="EMBL" id="BBF23669.1"/>
    </source>
</evidence>
<dbReference type="AlphaFoldDB" id="A0A2Z6IB31"/>
<reference evidence="14 15" key="1">
    <citation type="journal article" date="2018" name="Int. J. Syst. Evol. Microbiol.">
        <title>Mesosutterella multiformis gen. nov., sp. nov., a member of the family Sutterellaceae and Sutterella megalosphaeroides sp. nov., isolated from human faeces.</title>
        <authorList>
            <person name="Sakamoto M."/>
            <person name="Ikeyama N."/>
            <person name="Kunihiro T."/>
            <person name="Iino T."/>
            <person name="Yuki M."/>
            <person name="Ohkuma M."/>
        </authorList>
    </citation>
    <scope>NUCLEOTIDE SEQUENCE [LARGE SCALE GENOMIC DNA]</scope>
    <source>
        <strain evidence="14 15">6FBBBH3</strain>
    </source>
</reference>
<feature type="domain" description="Thymidylate kinase-like" evidence="13">
    <location>
        <begin position="8"/>
        <end position="188"/>
    </location>
</feature>
<evidence type="ECO:0000259" key="13">
    <source>
        <dbReference type="Pfam" id="PF02223"/>
    </source>
</evidence>
<keyword evidence="15" id="KW-1185">Reference proteome</keyword>
<dbReference type="OrthoDB" id="9774907at2"/>
<dbReference type="GO" id="GO:0006235">
    <property type="term" value="P:dTTP biosynthetic process"/>
    <property type="evidence" value="ECO:0007669"/>
    <property type="project" value="UniProtKB-UniRule"/>
</dbReference>
<keyword evidence="7 12" id="KW-0418">Kinase</keyword>
<dbReference type="SUPFAM" id="SSF52540">
    <property type="entry name" value="P-loop containing nucleoside triphosphate hydrolases"/>
    <property type="match status" value="1"/>
</dbReference>
<sequence length="202" mass="22724">MRGRFITFEGIDGAGKTTQIDRLENFLRSRAIEVVRTREPGGTPLGEKIRGLLLGDEMGVTAETLLFFAARAEHVERVIRPALERGAWVLSDRFADATYAYQAGGKGVPGERVEALEAWTLEGFAPDRTILFDLPPAVAESRRAGREASDRFERENRDFFDRVRDAYLERAKNDPKRFVVVDASADPDTIAETLLKEVRPWL</sequence>
<organism evidence="14 15">
    <name type="scientific">Sutterella megalosphaeroides</name>
    <dbReference type="NCBI Taxonomy" id="2494234"/>
    <lineage>
        <taxon>Bacteria</taxon>
        <taxon>Pseudomonadati</taxon>
        <taxon>Pseudomonadota</taxon>
        <taxon>Betaproteobacteria</taxon>
        <taxon>Burkholderiales</taxon>
        <taxon>Sutterellaceae</taxon>
        <taxon>Sutterella</taxon>
    </lineage>
</organism>
<comment type="similarity">
    <text evidence="1 12">Belongs to the thymidylate kinase family.</text>
</comment>
<evidence type="ECO:0000256" key="1">
    <source>
        <dbReference type="ARBA" id="ARBA00009776"/>
    </source>
</evidence>
<dbReference type="EC" id="2.7.4.9" evidence="2 12"/>
<dbReference type="GO" id="GO:0004798">
    <property type="term" value="F:dTMP kinase activity"/>
    <property type="evidence" value="ECO:0007669"/>
    <property type="project" value="UniProtKB-UniRule"/>
</dbReference>
<keyword evidence="8 12" id="KW-0067">ATP-binding</keyword>
<dbReference type="Proteomes" id="UP000271003">
    <property type="component" value="Chromosome"/>
</dbReference>
<evidence type="ECO:0000256" key="11">
    <source>
        <dbReference type="ARBA" id="ARBA00057735"/>
    </source>
</evidence>
<dbReference type="GO" id="GO:0005829">
    <property type="term" value="C:cytosol"/>
    <property type="evidence" value="ECO:0007669"/>
    <property type="project" value="TreeGrafter"/>
</dbReference>
<evidence type="ECO:0000256" key="7">
    <source>
        <dbReference type="ARBA" id="ARBA00022777"/>
    </source>
</evidence>
<evidence type="ECO:0000256" key="5">
    <source>
        <dbReference type="ARBA" id="ARBA00022727"/>
    </source>
</evidence>
<dbReference type="RefSeq" id="WP_120177252.1">
    <property type="nucleotide sequence ID" value="NZ_AP018786.1"/>
</dbReference>
<dbReference type="GO" id="GO:0006227">
    <property type="term" value="P:dUDP biosynthetic process"/>
    <property type="evidence" value="ECO:0007669"/>
    <property type="project" value="TreeGrafter"/>
</dbReference>
<dbReference type="EMBL" id="AP018786">
    <property type="protein sequence ID" value="BBF23669.1"/>
    <property type="molecule type" value="Genomic_DNA"/>
</dbReference>
<dbReference type="HAMAP" id="MF_00165">
    <property type="entry name" value="Thymidylate_kinase"/>
    <property type="match status" value="1"/>
</dbReference>
<dbReference type="KEGG" id="sutt:SUTMEG_15600"/>
<proteinExistence type="inferred from homology"/>
<dbReference type="FunFam" id="3.40.50.300:FF:000225">
    <property type="entry name" value="Thymidylate kinase"/>
    <property type="match status" value="1"/>
</dbReference>
<dbReference type="NCBIfam" id="TIGR00041">
    <property type="entry name" value="DTMP_kinase"/>
    <property type="match status" value="1"/>
</dbReference>
<gene>
    <name evidence="12 14" type="primary">tmk</name>
    <name evidence="14" type="ORF">SUTMEG_15600</name>
</gene>
<dbReference type="InterPro" id="IPR039430">
    <property type="entry name" value="Thymidylate_kin-like_dom"/>
</dbReference>
<name>A0A2Z6IB31_9BURK</name>
<feature type="binding site" evidence="12">
    <location>
        <begin position="10"/>
        <end position="17"/>
    </location>
    <ligand>
        <name>ATP</name>
        <dbReference type="ChEBI" id="CHEBI:30616"/>
    </ligand>
</feature>
<comment type="function">
    <text evidence="11 12">Phosphorylation of dTMP to form dTDP in both de novo and salvage pathways of dTTP synthesis.</text>
</comment>
<dbReference type="Pfam" id="PF02223">
    <property type="entry name" value="Thymidylate_kin"/>
    <property type="match status" value="1"/>
</dbReference>
<dbReference type="GO" id="GO:0005524">
    <property type="term" value="F:ATP binding"/>
    <property type="evidence" value="ECO:0007669"/>
    <property type="project" value="UniProtKB-UniRule"/>
</dbReference>
<evidence type="ECO:0000256" key="10">
    <source>
        <dbReference type="ARBA" id="ARBA00048743"/>
    </source>
</evidence>
<accession>A0A2Z6IB31</accession>
<evidence type="ECO:0000256" key="6">
    <source>
        <dbReference type="ARBA" id="ARBA00022741"/>
    </source>
</evidence>
<keyword evidence="5 12" id="KW-0545">Nucleotide biosynthesis</keyword>
<dbReference type="PANTHER" id="PTHR10344">
    <property type="entry name" value="THYMIDYLATE KINASE"/>
    <property type="match status" value="1"/>
</dbReference>
<keyword evidence="6 12" id="KW-0547">Nucleotide-binding</keyword>
<evidence type="ECO:0000313" key="15">
    <source>
        <dbReference type="Proteomes" id="UP000271003"/>
    </source>
</evidence>
<evidence type="ECO:0000256" key="9">
    <source>
        <dbReference type="ARBA" id="ARBA00029962"/>
    </source>
</evidence>
<dbReference type="InterPro" id="IPR027417">
    <property type="entry name" value="P-loop_NTPase"/>
</dbReference>